<name>A0A914GZP7_GLORO</name>
<dbReference type="InterPro" id="IPR001926">
    <property type="entry name" value="TrpB-like_PALP"/>
</dbReference>
<evidence type="ECO:0000256" key="2">
    <source>
        <dbReference type="ARBA" id="ARBA00004613"/>
    </source>
</evidence>
<accession>A0A914GZP7</accession>
<sequence>MNVVDELPSKVCLLLSVSVFLVPMVAGYKHYGTNAGGRTARTPRVGGAHRLFGAFPPRRWPSSSSASFETEVREQFEQMPWPLPYQTAALGWAQWSEWSACTRKCGGEGVQFQLRRCLDMYCSGPSARHRICGKKKCPPNGPTESAVAVECALRSSLHDQLLPVTSTQNCSSLQCVSRRNGTFHNFDISLRDGTKCHLTIGHPNLAVCLDGKCRAVGCDDVVGSSAREDQCGVCDGDGSSCAGELFRWRDTGNFSPCDKSCGPNSIRVSVSVCVNIHTERVVPERMCADRARPRPQIRRCEHIVCPSNSHLTPQLRHQWLAADWSDCSATCGTGEQRREVFCVERVEKDVDRRVDDVQHCWQSQKPVEMRKCNFDACPEWRAGEWGACSASCGRGMRRRSVKCLRADELFHEFHCDGKKPAQEQPCWSGISCLGMDGEEEEEGEEWKRPKQLISYSEGAGDRQMRPSFIASDWRECSASCGPGIRSRLVECVAASGALRLPDYECQDQSKPVQFQPCHLAPCPVKGTPAQSAIRSLSFPFGGSPKNERGENGTSIFRWELGEWTKCSALCAGGRQRSSVVCVDTVRRVTVSWTNCEGLRPQELTRACNRQACTPDWEIGPWSACSHACGGGLRTRRVRCVRTARDSGAAAVTLLVMPDAQCPGPRPGDKEPCGVVDCAPEWLAGHWGQCSASCGTDGEQRRVLRCVRRDALGDVRALDMAQCPEAQRPDGVRLCSLGPCPNGLETFAYREGPPGPPPATANLALSKDEPLAEADDDETSPNERKHRKLTLKVGGFANLYEGTSIKVKCPLRGGGDRRRVVWSKDGQRVANNLRLKVSANGALRIFHAGLSDAGVYACRTADGRAQGNVTLRFKPASEGEKRPPAQSADNRTKQQRKGLELLQRVRDSLHRLGDRAALQRLASVNDPAQIRVDFAVSSWADCHQAQCGHGEGVQVRLLKCQLHVGGPEAAPANVETDICEAFGVPRPAATRPCTDERCPRWVSGAWSDCAKSRCVRHGTALMKRDVRCAFSNGTLVPSNAALCDRRARPKLKRECENANCFAEWRPSVWGRCSKLCGDGGVQMRLLRCVWRGTRKPAGRNCEPAARPAAIRACESQRTLAPCDTADDRSSGRENEQSERVQEKNEGEEAESGESGEAQTFVSNHPPPPLADRSNSYPEGLHMPEQYQQQREMFDSSLETQQTPDRAEHRLGLELKTDAEQKLWEAMTKTSDAVAVPEVPQEEKPLVPEIEWETNNAIPEESSEEESASEAPREEKPVSEAPREEKPVSEALRKEKPSQDSGRRLRDVVVKPFTGWQRWRGAANFAFVRRASPPLRGPKSLLRHFAPFPNLRAGARAGAVLLQLQAFRQPNKKRLNGQSSRPRPNFSSHKIAMSGQLCPNNANSLTHSTILSAVDRVRPHLRASPIFTSSSLNALCGGKELFFKCENLQKTGSFKSRGAMNAVLCALERNANLRGVITHSSGNHGQALAWAASQKGLRCVVVVPKNTPDTKLDAIRSYGAELIQCEPSMESRWSTCEKLARQRALAIVDPHNDYDVMAGQGTVGVELLEQVPDLDAIILSVGGGGLAAGVATVVKALSPRVKVFCVAPEGKCLQAQLEGGHRALSSELLATVADGVRVKQIGQKCFEPLLKFAENCVFSLSDAEILAANRLLWQRLKLVTEPAAAIPLAAMIREHSSEALRECRRVGLIVCGGNVRMD</sequence>
<dbReference type="SUPFAM" id="SSF48726">
    <property type="entry name" value="Immunoglobulin"/>
    <property type="match status" value="1"/>
</dbReference>
<dbReference type="GO" id="GO:0006563">
    <property type="term" value="P:L-serine metabolic process"/>
    <property type="evidence" value="ECO:0007669"/>
    <property type="project" value="UniProtKB-ARBA"/>
</dbReference>
<feature type="compositionally biased region" description="Basic and acidic residues" evidence="23">
    <location>
        <begin position="1269"/>
        <end position="1301"/>
    </location>
</feature>
<comment type="function">
    <text evidence="15">Catalyzes the synthesis of D-serine from L-serine. D-serine is a key coagonist with glutamate at NMDA receptors. Has dehydratase activity towards both L-serine and D-serine.</text>
</comment>
<dbReference type="InterPro" id="IPR003599">
    <property type="entry name" value="Ig_sub"/>
</dbReference>
<dbReference type="Gene3D" id="3.40.50.1100">
    <property type="match status" value="2"/>
</dbReference>
<evidence type="ECO:0000313" key="25">
    <source>
        <dbReference type="Proteomes" id="UP000887572"/>
    </source>
</evidence>
<dbReference type="SMART" id="SM00409">
    <property type="entry name" value="IG"/>
    <property type="match status" value="1"/>
</dbReference>
<dbReference type="FunFam" id="2.20.100.10:FF:000005">
    <property type="entry name" value="ADAM metallopeptidase with thrombospondin type 1 motif 9"/>
    <property type="match status" value="2"/>
</dbReference>
<evidence type="ECO:0000256" key="1">
    <source>
        <dbReference type="ARBA" id="ARBA00001933"/>
    </source>
</evidence>
<feature type="disulfide bond" evidence="22">
    <location>
        <begin position="105"/>
        <end position="137"/>
    </location>
</feature>
<keyword evidence="10" id="KW-0456">Lyase</keyword>
<dbReference type="PROSITE" id="PS50092">
    <property type="entry name" value="TSP1"/>
    <property type="match status" value="7"/>
</dbReference>
<evidence type="ECO:0000256" key="12">
    <source>
        <dbReference type="ARBA" id="ARBA00049406"/>
    </source>
</evidence>
<proteinExistence type="inferred from homology"/>
<dbReference type="InterPro" id="IPR013273">
    <property type="entry name" value="ADAMTS/ADAMTS-like"/>
</dbReference>
<feature type="region of interest" description="Disordered" evidence="23">
    <location>
        <begin position="1120"/>
        <end position="1179"/>
    </location>
</feature>
<dbReference type="GO" id="GO:0005576">
    <property type="term" value="C:extracellular region"/>
    <property type="evidence" value="ECO:0007669"/>
    <property type="project" value="UniProtKB-SubCell"/>
</dbReference>
<comment type="cofactor">
    <cofactor evidence="1">
        <name>pyridoxal 5'-phosphate</name>
        <dbReference type="ChEBI" id="CHEBI:597326"/>
    </cofactor>
</comment>
<dbReference type="GO" id="GO:0030198">
    <property type="term" value="P:extracellular matrix organization"/>
    <property type="evidence" value="ECO:0007669"/>
    <property type="project" value="InterPro"/>
</dbReference>
<dbReference type="InterPro" id="IPR003598">
    <property type="entry name" value="Ig_sub2"/>
</dbReference>
<dbReference type="Proteomes" id="UP000887572">
    <property type="component" value="Unplaced"/>
</dbReference>
<evidence type="ECO:0000256" key="14">
    <source>
        <dbReference type="ARBA" id="ARBA00051769"/>
    </source>
</evidence>
<comment type="catalytic activity">
    <reaction evidence="14">
        <text>L-serine = D-serine</text>
        <dbReference type="Rhea" id="RHEA:10980"/>
        <dbReference type="ChEBI" id="CHEBI:33384"/>
        <dbReference type="ChEBI" id="CHEBI:35247"/>
        <dbReference type="EC" id="5.1.1.18"/>
    </reaction>
</comment>
<dbReference type="EC" id="4.3.1.18" evidence="16"/>
<evidence type="ECO:0000259" key="24">
    <source>
        <dbReference type="PROSITE" id="PS50835"/>
    </source>
</evidence>
<keyword evidence="25" id="KW-1185">Reference proteome</keyword>
<dbReference type="PROSITE" id="PS50835">
    <property type="entry name" value="IG_LIKE"/>
    <property type="match status" value="1"/>
</dbReference>
<evidence type="ECO:0000256" key="20">
    <source>
        <dbReference type="ARBA" id="ARBA00081060"/>
    </source>
</evidence>
<evidence type="ECO:0000256" key="6">
    <source>
        <dbReference type="ARBA" id="ARBA00022729"/>
    </source>
</evidence>
<keyword evidence="8" id="KW-0663">Pyridoxal phosphate</keyword>
<dbReference type="Pfam" id="PF00090">
    <property type="entry name" value="TSP_1"/>
    <property type="match status" value="1"/>
</dbReference>
<dbReference type="PANTHER" id="PTHR13723:SF281">
    <property type="entry name" value="PAPILIN"/>
    <property type="match status" value="1"/>
</dbReference>
<dbReference type="InterPro" id="IPR000884">
    <property type="entry name" value="TSP1_rpt"/>
</dbReference>
<evidence type="ECO:0000256" key="9">
    <source>
        <dbReference type="ARBA" id="ARBA00023157"/>
    </source>
</evidence>
<dbReference type="GO" id="GO:0031012">
    <property type="term" value="C:extracellular matrix"/>
    <property type="evidence" value="ECO:0007669"/>
    <property type="project" value="TreeGrafter"/>
</dbReference>
<reference evidence="26" key="1">
    <citation type="submission" date="2022-11" db="UniProtKB">
        <authorList>
            <consortium name="WormBaseParasite"/>
        </authorList>
    </citation>
    <scope>IDENTIFICATION</scope>
</reference>
<dbReference type="CDD" id="cd01562">
    <property type="entry name" value="Thr-dehyd"/>
    <property type="match status" value="1"/>
</dbReference>
<dbReference type="Pfam" id="PF00291">
    <property type="entry name" value="PALP"/>
    <property type="match status" value="1"/>
</dbReference>
<dbReference type="PROSITE" id="PS00165">
    <property type="entry name" value="DEHYDRATASE_SER_THR"/>
    <property type="match status" value="1"/>
</dbReference>
<dbReference type="SMART" id="SM00209">
    <property type="entry name" value="TSP1"/>
    <property type="match status" value="10"/>
</dbReference>
<dbReference type="GO" id="GO:0030378">
    <property type="term" value="F:serine racemase activity"/>
    <property type="evidence" value="ECO:0007669"/>
    <property type="project" value="UniProtKB-EC"/>
</dbReference>
<evidence type="ECO:0000256" key="22">
    <source>
        <dbReference type="PIRSR" id="PIRSR613273-3"/>
    </source>
</evidence>
<dbReference type="SMART" id="SM00408">
    <property type="entry name" value="IGc2"/>
    <property type="match status" value="1"/>
</dbReference>
<dbReference type="InterPro" id="IPR036179">
    <property type="entry name" value="Ig-like_dom_sf"/>
</dbReference>
<dbReference type="GO" id="GO:0003941">
    <property type="term" value="F:L-serine ammonia-lyase activity"/>
    <property type="evidence" value="ECO:0007669"/>
    <property type="project" value="UniProtKB-EC"/>
</dbReference>
<evidence type="ECO:0000256" key="8">
    <source>
        <dbReference type="ARBA" id="ARBA00022898"/>
    </source>
</evidence>
<comment type="catalytic activity">
    <reaction evidence="12">
        <text>L-serine = pyruvate + NH4(+)</text>
        <dbReference type="Rhea" id="RHEA:19169"/>
        <dbReference type="ChEBI" id="CHEBI:15361"/>
        <dbReference type="ChEBI" id="CHEBI:28938"/>
        <dbReference type="ChEBI" id="CHEBI:33384"/>
        <dbReference type="EC" id="4.3.1.17"/>
    </reaction>
</comment>
<evidence type="ECO:0000256" key="11">
    <source>
        <dbReference type="ARBA" id="ARBA00031418"/>
    </source>
</evidence>
<dbReference type="EC" id="5.1.1.18" evidence="17"/>
<dbReference type="Gene3D" id="2.60.40.10">
    <property type="entry name" value="Immunoglobulins"/>
    <property type="match status" value="1"/>
</dbReference>
<comment type="similarity">
    <text evidence="3">Belongs to the serine/threonine dehydratase family.</text>
</comment>
<dbReference type="GO" id="GO:0005524">
    <property type="term" value="F:ATP binding"/>
    <property type="evidence" value="ECO:0007669"/>
    <property type="project" value="UniProtKB-ARBA"/>
</dbReference>
<evidence type="ECO:0000256" key="19">
    <source>
        <dbReference type="ARBA" id="ARBA00076108"/>
    </source>
</evidence>
<evidence type="ECO:0000256" key="15">
    <source>
        <dbReference type="ARBA" id="ARBA00056426"/>
    </source>
</evidence>
<dbReference type="GO" id="GO:0070178">
    <property type="term" value="P:D-serine metabolic process"/>
    <property type="evidence" value="ECO:0007669"/>
    <property type="project" value="UniProtKB-ARBA"/>
</dbReference>
<keyword evidence="9 22" id="KW-1015">Disulfide bond</keyword>
<dbReference type="FunFam" id="3.40.50.1100:FF:000041">
    <property type="entry name" value="Threonine ammonia-lyase, variant"/>
    <property type="match status" value="1"/>
</dbReference>
<dbReference type="InterPro" id="IPR036052">
    <property type="entry name" value="TrpB-like_PALP_sf"/>
</dbReference>
<dbReference type="PANTHER" id="PTHR13723">
    <property type="entry name" value="ADAMTS A DISINTEGRIN AND METALLOPROTEASE WITH THROMBOSPONDIN MOTIFS PROTEASE"/>
    <property type="match status" value="1"/>
</dbReference>
<dbReference type="GO" id="GO:0004222">
    <property type="term" value="F:metalloendopeptidase activity"/>
    <property type="evidence" value="ECO:0007669"/>
    <property type="project" value="TreeGrafter"/>
</dbReference>
<dbReference type="InterPro" id="IPR013783">
    <property type="entry name" value="Ig-like_fold"/>
</dbReference>
<evidence type="ECO:0000256" key="18">
    <source>
        <dbReference type="ARBA" id="ARBA00070760"/>
    </source>
</evidence>
<evidence type="ECO:0000313" key="26">
    <source>
        <dbReference type="WBParaSite" id="Gr19_v10_g11885.t2"/>
    </source>
</evidence>
<evidence type="ECO:0000256" key="21">
    <source>
        <dbReference type="ARBA" id="ARBA00081761"/>
    </source>
</evidence>
<dbReference type="Pfam" id="PF07679">
    <property type="entry name" value="I-set"/>
    <property type="match status" value="1"/>
</dbReference>
<dbReference type="InterPro" id="IPR050439">
    <property type="entry name" value="ADAMTS_ADAMTS-like"/>
</dbReference>
<protein>
    <recommendedName>
        <fullName evidence="18">Serine racemase</fullName>
        <ecNumber evidence="4">4.3.1.17</ecNumber>
        <ecNumber evidence="16">4.3.1.18</ecNumber>
        <ecNumber evidence="17">5.1.1.18</ecNumber>
    </recommendedName>
    <alternativeName>
        <fullName evidence="19">D-serine ammonia-lyase</fullName>
    </alternativeName>
    <alternativeName>
        <fullName evidence="21">D-serine dehydratase</fullName>
    </alternativeName>
    <alternativeName>
        <fullName evidence="20">L-serine ammonia-lyase</fullName>
    </alternativeName>
    <alternativeName>
        <fullName evidence="11">L-serine dehydratase</fullName>
    </alternativeName>
</protein>
<dbReference type="InterPro" id="IPR000634">
    <property type="entry name" value="Ser/Thr_deHydtase_PyrdxlP-BS"/>
</dbReference>
<comment type="catalytic activity">
    <reaction evidence="13">
        <text>D-serine = pyruvate + NH4(+)</text>
        <dbReference type="Rhea" id="RHEA:13977"/>
        <dbReference type="ChEBI" id="CHEBI:15361"/>
        <dbReference type="ChEBI" id="CHEBI:28938"/>
        <dbReference type="ChEBI" id="CHEBI:35247"/>
        <dbReference type="EC" id="4.3.1.18"/>
    </reaction>
</comment>
<evidence type="ECO:0000256" key="13">
    <source>
        <dbReference type="ARBA" id="ARBA00050422"/>
    </source>
</evidence>
<dbReference type="GO" id="GO:0030170">
    <property type="term" value="F:pyridoxal phosphate binding"/>
    <property type="evidence" value="ECO:0007669"/>
    <property type="project" value="InterPro"/>
</dbReference>
<dbReference type="GO" id="GO:0006508">
    <property type="term" value="P:proteolysis"/>
    <property type="evidence" value="ECO:0007669"/>
    <property type="project" value="TreeGrafter"/>
</dbReference>
<dbReference type="Pfam" id="PF19030">
    <property type="entry name" value="TSP1_ADAMTS"/>
    <property type="match status" value="7"/>
</dbReference>
<evidence type="ECO:0000256" key="23">
    <source>
        <dbReference type="SAM" id="MobiDB-lite"/>
    </source>
</evidence>
<keyword evidence="7" id="KW-0677">Repeat</keyword>
<keyword evidence="5" id="KW-0964">Secreted</keyword>
<dbReference type="SUPFAM" id="SSF53686">
    <property type="entry name" value="Tryptophan synthase beta subunit-like PLP-dependent enzymes"/>
    <property type="match status" value="1"/>
</dbReference>
<evidence type="ECO:0000256" key="16">
    <source>
        <dbReference type="ARBA" id="ARBA00066349"/>
    </source>
</evidence>
<dbReference type="InterPro" id="IPR007110">
    <property type="entry name" value="Ig-like_dom"/>
</dbReference>
<comment type="subcellular location">
    <subcellularLocation>
        <location evidence="2">Secreted</location>
    </subcellularLocation>
</comment>
<feature type="domain" description="Ig-like" evidence="24">
    <location>
        <begin position="780"/>
        <end position="869"/>
    </location>
</feature>
<dbReference type="WBParaSite" id="Gr19_v10_g11885.t2">
    <property type="protein sequence ID" value="Gr19_v10_g11885.t2"/>
    <property type="gene ID" value="Gr19_v10_g11885"/>
</dbReference>
<dbReference type="GO" id="GO:0009653">
    <property type="term" value="P:anatomical structure morphogenesis"/>
    <property type="evidence" value="ECO:0007669"/>
    <property type="project" value="UniProtKB-ARBA"/>
</dbReference>
<evidence type="ECO:0000256" key="3">
    <source>
        <dbReference type="ARBA" id="ARBA00010869"/>
    </source>
</evidence>
<evidence type="ECO:0000256" key="10">
    <source>
        <dbReference type="ARBA" id="ARBA00023239"/>
    </source>
</evidence>
<dbReference type="InterPro" id="IPR013098">
    <property type="entry name" value="Ig_I-set"/>
</dbReference>
<organism evidence="25 26">
    <name type="scientific">Globodera rostochiensis</name>
    <name type="common">Golden nematode worm</name>
    <name type="synonym">Heterodera rostochiensis</name>
    <dbReference type="NCBI Taxonomy" id="31243"/>
    <lineage>
        <taxon>Eukaryota</taxon>
        <taxon>Metazoa</taxon>
        <taxon>Ecdysozoa</taxon>
        <taxon>Nematoda</taxon>
        <taxon>Chromadorea</taxon>
        <taxon>Rhabditida</taxon>
        <taxon>Tylenchina</taxon>
        <taxon>Tylenchomorpha</taxon>
        <taxon>Tylenchoidea</taxon>
        <taxon>Heteroderidae</taxon>
        <taxon>Heteroderinae</taxon>
        <taxon>Globodera</taxon>
    </lineage>
</organism>
<dbReference type="SUPFAM" id="SSF82895">
    <property type="entry name" value="TSP-1 type 1 repeat"/>
    <property type="match status" value="7"/>
</dbReference>
<evidence type="ECO:0000256" key="5">
    <source>
        <dbReference type="ARBA" id="ARBA00022525"/>
    </source>
</evidence>
<feature type="region of interest" description="Disordered" evidence="23">
    <location>
        <begin position="874"/>
        <end position="895"/>
    </location>
</feature>
<evidence type="ECO:0000256" key="4">
    <source>
        <dbReference type="ARBA" id="ARBA00012093"/>
    </source>
</evidence>
<dbReference type="GO" id="GO:0008721">
    <property type="term" value="F:D-serine ammonia-lyase activity"/>
    <property type="evidence" value="ECO:0007669"/>
    <property type="project" value="UniProtKB-EC"/>
</dbReference>
<dbReference type="PRINTS" id="PR01857">
    <property type="entry name" value="ADAMTSFAMILY"/>
</dbReference>
<dbReference type="Gene3D" id="2.20.100.10">
    <property type="entry name" value="Thrombospondin type-1 (TSP1) repeat"/>
    <property type="match status" value="8"/>
</dbReference>
<dbReference type="InterPro" id="IPR036383">
    <property type="entry name" value="TSP1_rpt_sf"/>
</dbReference>
<evidence type="ECO:0000256" key="7">
    <source>
        <dbReference type="ARBA" id="ARBA00022737"/>
    </source>
</evidence>
<feature type="region of interest" description="Disordered" evidence="23">
    <location>
        <begin position="1236"/>
        <end position="1301"/>
    </location>
</feature>
<keyword evidence="6" id="KW-0732">Signal</keyword>
<feature type="compositionally biased region" description="Basic and acidic residues" evidence="23">
    <location>
        <begin position="1124"/>
        <end position="1145"/>
    </location>
</feature>
<evidence type="ECO:0000256" key="17">
    <source>
        <dbReference type="ARBA" id="ARBA00066592"/>
    </source>
</evidence>
<feature type="disulfide bond" evidence="22">
    <location>
        <begin position="117"/>
        <end position="122"/>
    </location>
</feature>
<dbReference type="EC" id="4.3.1.17" evidence="4"/>
<feature type="disulfide bond" evidence="22">
    <location>
        <begin position="101"/>
        <end position="132"/>
    </location>
</feature>